<accession>A0A8X6P8V6</accession>
<dbReference type="PANTHER" id="PTHR45823">
    <property type="entry name" value="T-SNARE COILED-COIL HOMOLOGY DOMAIN-CONTAINING PROTEIN"/>
    <property type="match status" value="1"/>
</dbReference>
<dbReference type="PANTHER" id="PTHR45823:SF1">
    <property type="entry name" value="T-SNARE COILED-COIL HOMOLOGY DOMAIN-CONTAINING PROTEIN"/>
    <property type="match status" value="1"/>
</dbReference>
<feature type="region of interest" description="Disordered" evidence="1">
    <location>
        <begin position="34"/>
        <end position="58"/>
    </location>
</feature>
<gene>
    <name evidence="2" type="primary">X975_01499</name>
    <name evidence="2" type="ORF">NPIL_533971</name>
</gene>
<keyword evidence="3" id="KW-1185">Reference proteome</keyword>
<organism evidence="2 3">
    <name type="scientific">Nephila pilipes</name>
    <name type="common">Giant wood spider</name>
    <name type="synonym">Nephila maculata</name>
    <dbReference type="NCBI Taxonomy" id="299642"/>
    <lineage>
        <taxon>Eukaryota</taxon>
        <taxon>Metazoa</taxon>
        <taxon>Ecdysozoa</taxon>
        <taxon>Arthropoda</taxon>
        <taxon>Chelicerata</taxon>
        <taxon>Arachnida</taxon>
        <taxon>Araneae</taxon>
        <taxon>Araneomorphae</taxon>
        <taxon>Entelegynae</taxon>
        <taxon>Araneoidea</taxon>
        <taxon>Nephilidae</taxon>
        <taxon>Nephila</taxon>
    </lineage>
</organism>
<reference evidence="2" key="1">
    <citation type="submission" date="2020-08" db="EMBL/GenBank/DDBJ databases">
        <title>Multicomponent nature underlies the extraordinary mechanical properties of spider dragline silk.</title>
        <authorList>
            <person name="Kono N."/>
            <person name="Nakamura H."/>
            <person name="Mori M."/>
            <person name="Yoshida Y."/>
            <person name="Ohtoshi R."/>
            <person name="Malay A.D."/>
            <person name="Moran D.A.P."/>
            <person name="Tomita M."/>
            <person name="Numata K."/>
            <person name="Arakawa K."/>
        </authorList>
    </citation>
    <scope>NUCLEOTIDE SEQUENCE</scope>
</reference>
<dbReference type="AlphaFoldDB" id="A0A8X6P8V6"/>
<protein>
    <submittedName>
        <fullName evidence="2">Gag-Pol polyprotein</fullName>
    </submittedName>
</protein>
<evidence type="ECO:0000313" key="2">
    <source>
        <dbReference type="EMBL" id="GFT54450.1"/>
    </source>
</evidence>
<dbReference type="Proteomes" id="UP000887013">
    <property type="component" value="Unassembled WGS sequence"/>
</dbReference>
<sequence>MEELMQRITRKMDMMKNLLERLAELMTELKTKMKAGQEEMKTEKKGRQEKMKTKMKAGQEELQKDIIRIKEEFSNIVQEKMNAIENKEQMSNGHEEPKGAFMPSLAPIKLLTFDGKTSWQVYKTQFTMVLEANGLNPRTKAFLLAASLRGDAANILKTLPEEQRHDFQALLAISDYPVETRQNLALQPFIDSVRDPETQKALRLADVKDIGSIVVYAQKIKAAQQAASKDRHSFRAVSVSDSDSDFIRQIEDLRWKIRSLEESKGGRNTKIQCWTCGAA</sequence>
<comment type="caution">
    <text evidence="2">The sequence shown here is derived from an EMBL/GenBank/DDBJ whole genome shotgun (WGS) entry which is preliminary data.</text>
</comment>
<dbReference type="SUPFAM" id="SSF58113">
    <property type="entry name" value="Apolipoprotein A-I"/>
    <property type="match status" value="1"/>
</dbReference>
<evidence type="ECO:0000256" key="1">
    <source>
        <dbReference type="SAM" id="MobiDB-lite"/>
    </source>
</evidence>
<dbReference type="OrthoDB" id="8300685at2759"/>
<dbReference type="EMBL" id="BMAW01066305">
    <property type="protein sequence ID" value="GFT54450.1"/>
    <property type="molecule type" value="Genomic_DNA"/>
</dbReference>
<name>A0A8X6P8V6_NEPPI</name>
<evidence type="ECO:0000313" key="3">
    <source>
        <dbReference type="Proteomes" id="UP000887013"/>
    </source>
</evidence>
<proteinExistence type="predicted"/>